<evidence type="ECO:0000313" key="9">
    <source>
        <dbReference type="EMBL" id="SUX18931.1"/>
    </source>
</evidence>
<reference evidence="9 10" key="1">
    <citation type="submission" date="2018-06" db="EMBL/GenBank/DDBJ databases">
        <authorList>
            <consortium name="Pathogen Informatics"/>
            <person name="Doyle S."/>
        </authorList>
    </citation>
    <scope>NUCLEOTIDE SEQUENCE [LARGE SCALE GENOMIC DNA]</scope>
    <source>
        <strain evidence="9 10">NCTC13294</strain>
    </source>
</reference>
<protein>
    <submittedName>
        <fullName evidence="9">Glutamyl-Q tRNA(Asp) synthetase</fullName>
        <ecNumber evidence="9">6.1.1.-</ecNumber>
    </submittedName>
</protein>
<dbReference type="Gene3D" id="3.40.50.620">
    <property type="entry name" value="HUPs"/>
    <property type="match status" value="1"/>
</dbReference>
<evidence type="ECO:0000259" key="8">
    <source>
        <dbReference type="Pfam" id="PF00749"/>
    </source>
</evidence>
<dbReference type="PRINTS" id="PR00987">
    <property type="entry name" value="TRNASYNTHGLU"/>
</dbReference>
<keyword evidence="10" id="KW-1185">Reference proteome</keyword>
<keyword evidence="2" id="KW-0479">Metal-binding</keyword>
<dbReference type="GO" id="GO:0006424">
    <property type="term" value="P:glutamyl-tRNA aminoacylation"/>
    <property type="evidence" value="ECO:0007669"/>
    <property type="project" value="InterPro"/>
</dbReference>
<comment type="similarity">
    <text evidence="7">Belongs to the class-I aminoacyl-tRNA synthetase family.</text>
</comment>
<keyword evidence="3 7" id="KW-0547">Nucleotide-binding</keyword>
<dbReference type="GO" id="GO:0005829">
    <property type="term" value="C:cytosol"/>
    <property type="evidence" value="ECO:0007669"/>
    <property type="project" value="TreeGrafter"/>
</dbReference>
<evidence type="ECO:0000256" key="7">
    <source>
        <dbReference type="RuleBase" id="RU363037"/>
    </source>
</evidence>
<evidence type="ECO:0000256" key="6">
    <source>
        <dbReference type="ARBA" id="ARBA00023146"/>
    </source>
</evidence>
<dbReference type="PANTHER" id="PTHR43311">
    <property type="entry name" value="GLUTAMATE--TRNA LIGASE"/>
    <property type="match status" value="1"/>
</dbReference>
<dbReference type="EC" id="6.1.1.-" evidence="9"/>
<evidence type="ECO:0000256" key="5">
    <source>
        <dbReference type="ARBA" id="ARBA00022840"/>
    </source>
</evidence>
<feature type="domain" description="Glutamyl/glutaminyl-tRNA synthetase class Ib catalytic" evidence="8">
    <location>
        <begin position="9"/>
        <end position="241"/>
    </location>
</feature>
<dbReference type="PANTHER" id="PTHR43311:SF1">
    <property type="entry name" value="GLUTAMYL-Q TRNA(ASP) SYNTHETASE"/>
    <property type="match status" value="1"/>
</dbReference>
<dbReference type="InterPro" id="IPR020058">
    <property type="entry name" value="Glu/Gln-tRNA-synth_Ib_cat-dom"/>
</dbReference>
<keyword evidence="1 7" id="KW-0436">Ligase</keyword>
<dbReference type="EMBL" id="UFUW01000001">
    <property type="protein sequence ID" value="SUX18931.1"/>
    <property type="molecule type" value="Genomic_DNA"/>
</dbReference>
<dbReference type="NCBIfam" id="TIGR03838">
    <property type="entry name" value="queuosine_YadB"/>
    <property type="match status" value="1"/>
</dbReference>
<keyword evidence="6 7" id="KW-0030">Aminoacyl-tRNA synthetase</keyword>
<dbReference type="InterPro" id="IPR049940">
    <property type="entry name" value="GluQ/Sye"/>
</dbReference>
<keyword evidence="5 7" id="KW-0067">ATP-binding</keyword>
<dbReference type="SUPFAM" id="SSF52374">
    <property type="entry name" value="Nucleotidylyl transferase"/>
    <property type="match status" value="1"/>
</dbReference>
<dbReference type="GO" id="GO:0006400">
    <property type="term" value="P:tRNA modification"/>
    <property type="evidence" value="ECO:0007669"/>
    <property type="project" value="InterPro"/>
</dbReference>
<proteinExistence type="inferred from homology"/>
<dbReference type="GO" id="GO:0008270">
    <property type="term" value="F:zinc ion binding"/>
    <property type="evidence" value="ECO:0007669"/>
    <property type="project" value="InterPro"/>
</dbReference>
<dbReference type="InterPro" id="IPR022380">
    <property type="entry name" value="Glu-Q_tRNA(Asp)_Synthase"/>
</dbReference>
<evidence type="ECO:0000256" key="4">
    <source>
        <dbReference type="ARBA" id="ARBA00022833"/>
    </source>
</evidence>
<evidence type="ECO:0000313" key="10">
    <source>
        <dbReference type="Proteomes" id="UP000254572"/>
    </source>
</evidence>
<dbReference type="Proteomes" id="UP000254572">
    <property type="component" value="Unassembled WGS sequence"/>
</dbReference>
<dbReference type="OrthoDB" id="9807503at2"/>
<dbReference type="NCBIfam" id="NF004314">
    <property type="entry name" value="PRK05710.1-3"/>
    <property type="match status" value="1"/>
</dbReference>
<keyword evidence="4" id="KW-0862">Zinc</keyword>
<evidence type="ECO:0000256" key="1">
    <source>
        <dbReference type="ARBA" id="ARBA00022598"/>
    </source>
</evidence>
<organism evidence="9 10">
    <name type="scientific">Cardiobacterium valvarum</name>
    <dbReference type="NCBI Taxonomy" id="194702"/>
    <lineage>
        <taxon>Bacteria</taxon>
        <taxon>Pseudomonadati</taxon>
        <taxon>Pseudomonadota</taxon>
        <taxon>Gammaproteobacteria</taxon>
        <taxon>Cardiobacteriales</taxon>
        <taxon>Cardiobacteriaceae</taxon>
        <taxon>Cardiobacterium</taxon>
    </lineage>
</organism>
<dbReference type="RefSeq" id="WP_115610695.1">
    <property type="nucleotide sequence ID" value="NZ_JBHLZC010000001.1"/>
</dbReference>
<dbReference type="GO" id="GO:0005524">
    <property type="term" value="F:ATP binding"/>
    <property type="evidence" value="ECO:0007669"/>
    <property type="project" value="UniProtKB-KW"/>
</dbReference>
<name>A0A381DZT7_9GAMM</name>
<gene>
    <name evidence="9" type="primary">gluQ</name>
    <name evidence="9" type="ORF">NCTC13294_00393</name>
</gene>
<evidence type="ECO:0000256" key="2">
    <source>
        <dbReference type="ARBA" id="ARBA00022723"/>
    </source>
</evidence>
<dbReference type="InterPro" id="IPR000924">
    <property type="entry name" value="Glu/Gln-tRNA-synth"/>
</dbReference>
<accession>A0A381DZT7</accession>
<dbReference type="AlphaFoldDB" id="A0A381DZT7"/>
<keyword evidence="7" id="KW-0648">Protein biosynthesis</keyword>
<evidence type="ECO:0000256" key="3">
    <source>
        <dbReference type="ARBA" id="ARBA00022741"/>
    </source>
</evidence>
<dbReference type="InterPro" id="IPR014729">
    <property type="entry name" value="Rossmann-like_a/b/a_fold"/>
</dbReference>
<dbReference type="Pfam" id="PF00749">
    <property type="entry name" value="tRNA-synt_1c"/>
    <property type="match status" value="1"/>
</dbReference>
<sequence>MNTIPYIGRFAPTPSGPLHLGSLVAALGSFLDARAHGGRWLLRVEDVDSSRSRSDYIAAQMHSLHCHGLCHDGTVRVQSAHIADYLAALDCLRPHLYPCVCSRKHWHDGARMGALGSIYPGTCRGKVLTSLAPTDAAIRLRLPDTTVTFHDRLLGDCCFSLADDIGDPVLRRRDGDIAYALAVVIDDALQGVTDVVRGQDLVAATAIHLTLQSLLGLPQPRYLHLPLLLNPDGSKLSKQNHAPALNDATPATNLLAALHHLGEDCTDYTTTMPVPSLLEEAVRRWSR</sequence>
<dbReference type="GO" id="GO:0004818">
    <property type="term" value="F:glutamate-tRNA ligase activity"/>
    <property type="evidence" value="ECO:0007669"/>
    <property type="project" value="TreeGrafter"/>
</dbReference>